<accession>A0AAD7MF18</accession>
<feature type="compositionally biased region" description="Basic residues" evidence="1">
    <location>
        <begin position="208"/>
        <end position="219"/>
    </location>
</feature>
<feature type="region of interest" description="Disordered" evidence="1">
    <location>
        <begin position="155"/>
        <end position="219"/>
    </location>
</feature>
<organism evidence="2 3">
    <name type="scientific">Mycena metata</name>
    <dbReference type="NCBI Taxonomy" id="1033252"/>
    <lineage>
        <taxon>Eukaryota</taxon>
        <taxon>Fungi</taxon>
        <taxon>Dikarya</taxon>
        <taxon>Basidiomycota</taxon>
        <taxon>Agaricomycotina</taxon>
        <taxon>Agaricomycetes</taxon>
        <taxon>Agaricomycetidae</taxon>
        <taxon>Agaricales</taxon>
        <taxon>Marasmiineae</taxon>
        <taxon>Mycenaceae</taxon>
        <taxon>Mycena</taxon>
    </lineage>
</organism>
<dbReference type="Proteomes" id="UP001215598">
    <property type="component" value="Unassembled WGS sequence"/>
</dbReference>
<gene>
    <name evidence="2" type="ORF">B0H16DRAFT_1619127</name>
</gene>
<protein>
    <submittedName>
        <fullName evidence="2">Uncharacterized protein</fullName>
    </submittedName>
</protein>
<evidence type="ECO:0000313" key="3">
    <source>
        <dbReference type="Proteomes" id="UP001215598"/>
    </source>
</evidence>
<reference evidence="2" key="1">
    <citation type="submission" date="2023-03" db="EMBL/GenBank/DDBJ databases">
        <title>Massive genome expansion in bonnet fungi (Mycena s.s.) driven by repeated elements and novel gene families across ecological guilds.</title>
        <authorList>
            <consortium name="Lawrence Berkeley National Laboratory"/>
            <person name="Harder C.B."/>
            <person name="Miyauchi S."/>
            <person name="Viragh M."/>
            <person name="Kuo A."/>
            <person name="Thoen E."/>
            <person name="Andreopoulos B."/>
            <person name="Lu D."/>
            <person name="Skrede I."/>
            <person name="Drula E."/>
            <person name="Henrissat B."/>
            <person name="Morin E."/>
            <person name="Kohler A."/>
            <person name="Barry K."/>
            <person name="LaButti K."/>
            <person name="Morin E."/>
            <person name="Salamov A."/>
            <person name="Lipzen A."/>
            <person name="Mereny Z."/>
            <person name="Hegedus B."/>
            <person name="Baldrian P."/>
            <person name="Stursova M."/>
            <person name="Weitz H."/>
            <person name="Taylor A."/>
            <person name="Grigoriev I.V."/>
            <person name="Nagy L.G."/>
            <person name="Martin F."/>
            <person name="Kauserud H."/>
        </authorList>
    </citation>
    <scope>NUCLEOTIDE SEQUENCE</scope>
    <source>
        <strain evidence="2">CBHHK182m</strain>
    </source>
</reference>
<evidence type="ECO:0000313" key="2">
    <source>
        <dbReference type="EMBL" id="KAJ7714196.1"/>
    </source>
</evidence>
<feature type="compositionally biased region" description="Basic residues" evidence="1">
    <location>
        <begin position="156"/>
        <end position="171"/>
    </location>
</feature>
<dbReference type="EMBL" id="JARKIB010000329">
    <property type="protein sequence ID" value="KAJ7714196.1"/>
    <property type="molecule type" value="Genomic_DNA"/>
</dbReference>
<evidence type="ECO:0000256" key="1">
    <source>
        <dbReference type="SAM" id="MobiDB-lite"/>
    </source>
</evidence>
<sequence>MHVHSVRCIPLRPPISLNQILPRIAVAGPQSFRAVSLSPTPTVSRTDSPAALTIAPHLAPPLPGPSNAPLHLAPRRRAGRLKTRANALQTLNPDLPRPQSFKSRWPRCPLRDLHLKPQPNPCALRPRSAHRRPRLGFKARCCQFRATPLVQLTPRQRIRPGAKLARTRRKREPNPRPPAPRPTLSQALIPLSPLPLRPSAQTQPVRATRARSRLARRRS</sequence>
<dbReference type="AlphaFoldDB" id="A0AAD7MF18"/>
<comment type="caution">
    <text evidence="2">The sequence shown here is derived from an EMBL/GenBank/DDBJ whole genome shotgun (WGS) entry which is preliminary data.</text>
</comment>
<proteinExistence type="predicted"/>
<name>A0AAD7MF18_9AGAR</name>
<keyword evidence="3" id="KW-1185">Reference proteome</keyword>